<dbReference type="GO" id="GO:0030313">
    <property type="term" value="C:cell envelope"/>
    <property type="evidence" value="ECO:0007669"/>
    <property type="project" value="TreeGrafter"/>
</dbReference>
<evidence type="ECO:0000256" key="3">
    <source>
        <dbReference type="SAM" id="SignalP"/>
    </source>
</evidence>
<keyword evidence="3" id="KW-0732">Signal</keyword>
<name>A0A098S8I4_9BACT</name>
<dbReference type="Pfam" id="PF25919">
    <property type="entry name" value="BSH_CusB"/>
    <property type="match status" value="1"/>
</dbReference>
<dbReference type="PANTHER" id="PTHR30097">
    <property type="entry name" value="CATION EFFLUX SYSTEM PROTEIN CUSB"/>
    <property type="match status" value="1"/>
</dbReference>
<reference evidence="5 6" key="1">
    <citation type="journal article" date="2014" name="Int. J. Syst. Evol. Microbiol.">
        <title>Phaeodactylibacter xiamenensis gen. nov., sp. nov., a member of the family Saprospiraceae isolated from the marine alga Phaeodactylum tricornutum.</title>
        <authorList>
            <person name="Chen Z.Jr."/>
            <person name="Lei X."/>
            <person name="Lai Q."/>
            <person name="Li Y."/>
            <person name="Zhang B."/>
            <person name="Zhang J."/>
            <person name="Zhang H."/>
            <person name="Yang L."/>
            <person name="Zheng W."/>
            <person name="Tian Y."/>
            <person name="Yu Z."/>
            <person name="Xu H.Jr."/>
            <person name="Zheng T."/>
        </authorList>
    </citation>
    <scope>NUCLEOTIDE SEQUENCE [LARGE SCALE GENOMIC DNA]</scope>
    <source>
        <strain evidence="5 6">KD52</strain>
    </source>
</reference>
<dbReference type="STRING" id="1524460.IX84_06820"/>
<dbReference type="Gene3D" id="2.40.50.100">
    <property type="match status" value="1"/>
</dbReference>
<dbReference type="Gene3D" id="2.40.30.170">
    <property type="match status" value="1"/>
</dbReference>
<dbReference type="RefSeq" id="WP_044217754.1">
    <property type="nucleotide sequence ID" value="NZ_JBKAGJ010000001.1"/>
</dbReference>
<dbReference type="AlphaFoldDB" id="A0A098S8I4"/>
<dbReference type="OrthoDB" id="9814657at2"/>
<dbReference type="PANTHER" id="PTHR30097:SF4">
    <property type="entry name" value="SLR6042 PROTEIN"/>
    <property type="match status" value="1"/>
</dbReference>
<dbReference type="InterPro" id="IPR006143">
    <property type="entry name" value="RND_pump_MFP"/>
</dbReference>
<evidence type="ECO:0000313" key="5">
    <source>
        <dbReference type="EMBL" id="KGE88834.1"/>
    </source>
</evidence>
<feature type="chain" id="PRO_5001939956" description="CusB-like barrel-sandwich hybrid domain-containing protein" evidence="3">
    <location>
        <begin position="22"/>
        <end position="374"/>
    </location>
</feature>
<dbReference type="PROSITE" id="PS51257">
    <property type="entry name" value="PROKAR_LIPOPROTEIN"/>
    <property type="match status" value="1"/>
</dbReference>
<dbReference type="Gene3D" id="1.10.287.470">
    <property type="entry name" value="Helix hairpin bin"/>
    <property type="match status" value="1"/>
</dbReference>
<organism evidence="5 6">
    <name type="scientific">Phaeodactylibacter xiamenensis</name>
    <dbReference type="NCBI Taxonomy" id="1524460"/>
    <lineage>
        <taxon>Bacteria</taxon>
        <taxon>Pseudomonadati</taxon>
        <taxon>Bacteroidota</taxon>
        <taxon>Saprospiria</taxon>
        <taxon>Saprospirales</taxon>
        <taxon>Haliscomenobacteraceae</taxon>
        <taxon>Phaeodactylibacter</taxon>
    </lineage>
</organism>
<dbReference type="Gene3D" id="2.40.420.20">
    <property type="match status" value="1"/>
</dbReference>
<dbReference type="GO" id="GO:0016020">
    <property type="term" value="C:membrane"/>
    <property type="evidence" value="ECO:0007669"/>
    <property type="project" value="InterPro"/>
</dbReference>
<feature type="signal peptide" evidence="3">
    <location>
        <begin position="1"/>
        <end position="21"/>
    </location>
</feature>
<dbReference type="InterPro" id="IPR051909">
    <property type="entry name" value="MFP_Cation_Efflux"/>
</dbReference>
<evidence type="ECO:0000313" key="6">
    <source>
        <dbReference type="Proteomes" id="UP000029736"/>
    </source>
</evidence>
<dbReference type="NCBIfam" id="TIGR01730">
    <property type="entry name" value="RND_mfp"/>
    <property type="match status" value="1"/>
</dbReference>
<keyword evidence="6" id="KW-1185">Reference proteome</keyword>
<protein>
    <recommendedName>
        <fullName evidence="4">CusB-like barrel-sandwich hybrid domain-containing protein</fullName>
    </recommendedName>
</protein>
<dbReference type="GO" id="GO:0022857">
    <property type="term" value="F:transmembrane transporter activity"/>
    <property type="evidence" value="ECO:0007669"/>
    <property type="project" value="InterPro"/>
</dbReference>
<dbReference type="InterPro" id="IPR058790">
    <property type="entry name" value="BSH_CusB"/>
</dbReference>
<sequence length="374" mass="40926">MKYVFFIFILSASLMACQNEAAPADATETPADTEIADGLIHLSAAQLKEAGIQTGQPEQREIPTYLSCSGTIDVPPAYQQAVHSPVMGFVRDIRHLPGEQIRRGERLASIDHPDLVRLQRTFLETAAQLPYLQKDRDRKAELAQSDAASQRDYELAISELSIMQARYEGLKAELELIGIDAKNVEETKKIQSAIGIYAPAGGQLTHVEVRSGQLVQPETMLFQVTDDSHLHLELQVYAKDLHLVKKGQPVIANLPGEEAPITGTVHLVNQSIDMDQKTARVHVHLDEGASKLAIGSFLFAKIQTDSRMALTVPEEALIRSGEEAFVFQETGNGFQRIPVKPGTAADGYVEISGTSITDRTPVALKGAYYINGTE</sequence>
<evidence type="ECO:0000256" key="1">
    <source>
        <dbReference type="ARBA" id="ARBA00009477"/>
    </source>
</evidence>
<gene>
    <name evidence="5" type="ORF">IX84_06820</name>
</gene>
<accession>A0A098S8I4</accession>
<dbReference type="SUPFAM" id="SSF111369">
    <property type="entry name" value="HlyD-like secretion proteins"/>
    <property type="match status" value="1"/>
</dbReference>
<dbReference type="EMBL" id="JPOS01000016">
    <property type="protein sequence ID" value="KGE88834.1"/>
    <property type="molecule type" value="Genomic_DNA"/>
</dbReference>
<dbReference type="GO" id="GO:0060003">
    <property type="term" value="P:copper ion export"/>
    <property type="evidence" value="ECO:0007669"/>
    <property type="project" value="TreeGrafter"/>
</dbReference>
<dbReference type="Proteomes" id="UP000029736">
    <property type="component" value="Unassembled WGS sequence"/>
</dbReference>
<dbReference type="GO" id="GO:0015679">
    <property type="term" value="P:plasma membrane copper ion transport"/>
    <property type="evidence" value="ECO:0007669"/>
    <property type="project" value="TreeGrafter"/>
</dbReference>
<comment type="caution">
    <text evidence="5">The sequence shown here is derived from an EMBL/GenBank/DDBJ whole genome shotgun (WGS) entry which is preliminary data.</text>
</comment>
<feature type="domain" description="CusB-like barrel-sandwich hybrid" evidence="4">
    <location>
        <begin position="80"/>
        <end position="224"/>
    </location>
</feature>
<evidence type="ECO:0000256" key="2">
    <source>
        <dbReference type="ARBA" id="ARBA00022448"/>
    </source>
</evidence>
<evidence type="ECO:0000259" key="4">
    <source>
        <dbReference type="Pfam" id="PF25919"/>
    </source>
</evidence>
<comment type="similarity">
    <text evidence="1">Belongs to the membrane fusion protein (MFP) (TC 8.A.1) family.</text>
</comment>
<proteinExistence type="inferred from homology"/>
<keyword evidence="2" id="KW-0813">Transport</keyword>